<feature type="transmembrane region" description="Helical" evidence="1">
    <location>
        <begin position="171"/>
        <end position="190"/>
    </location>
</feature>
<feature type="transmembrane region" description="Helical" evidence="1">
    <location>
        <begin position="196"/>
        <end position="214"/>
    </location>
</feature>
<feature type="transmembrane region" description="Helical" evidence="1">
    <location>
        <begin position="311"/>
        <end position="331"/>
    </location>
</feature>
<feature type="transmembrane region" description="Helical" evidence="1">
    <location>
        <begin position="142"/>
        <end position="159"/>
    </location>
</feature>
<keyword evidence="1" id="KW-0472">Membrane</keyword>
<name>A0A7C5Q404_CALS0</name>
<proteinExistence type="predicted"/>
<feature type="transmembrane region" description="Helical" evidence="1">
    <location>
        <begin position="226"/>
        <end position="247"/>
    </location>
</feature>
<evidence type="ECO:0008006" key="3">
    <source>
        <dbReference type="Google" id="ProtNLM"/>
    </source>
</evidence>
<feature type="transmembrane region" description="Helical" evidence="1">
    <location>
        <begin position="119"/>
        <end position="136"/>
    </location>
</feature>
<feature type="transmembrane region" description="Helical" evidence="1">
    <location>
        <begin position="92"/>
        <end position="112"/>
    </location>
</feature>
<evidence type="ECO:0000313" key="2">
    <source>
        <dbReference type="EMBL" id="HHK68189.1"/>
    </source>
</evidence>
<dbReference type="EMBL" id="DRWN01000026">
    <property type="protein sequence ID" value="HHK68189.1"/>
    <property type="molecule type" value="Genomic_DNA"/>
</dbReference>
<comment type="caution">
    <text evidence="2">The sequence shown here is derived from an EMBL/GenBank/DDBJ whole genome shotgun (WGS) entry which is preliminary data.</text>
</comment>
<feature type="transmembrane region" description="Helical" evidence="1">
    <location>
        <begin position="66"/>
        <end position="86"/>
    </location>
</feature>
<feature type="transmembrane region" description="Helical" evidence="1">
    <location>
        <begin position="39"/>
        <end position="57"/>
    </location>
</feature>
<keyword evidence="1" id="KW-1133">Transmembrane helix</keyword>
<dbReference type="AlphaFoldDB" id="A0A7C5Q404"/>
<evidence type="ECO:0000256" key="1">
    <source>
        <dbReference type="SAM" id="Phobius"/>
    </source>
</evidence>
<reference evidence="2" key="1">
    <citation type="journal article" date="2020" name="mSystems">
        <title>Genome- and Community-Level Interaction Insights into Carbon Utilization and Element Cycling Functions of Hydrothermarchaeota in Hydrothermal Sediment.</title>
        <authorList>
            <person name="Zhou Z."/>
            <person name="Liu Y."/>
            <person name="Xu W."/>
            <person name="Pan J."/>
            <person name="Luo Z.H."/>
            <person name="Li M."/>
        </authorList>
    </citation>
    <scope>NUCLEOTIDE SEQUENCE [LARGE SCALE GENOMIC DNA]</scope>
    <source>
        <strain evidence="2">SpSt-1056</strain>
    </source>
</reference>
<feature type="transmembrane region" description="Helical" evidence="1">
    <location>
        <begin position="253"/>
        <end position="274"/>
    </location>
</feature>
<feature type="transmembrane region" description="Helical" evidence="1">
    <location>
        <begin position="286"/>
        <end position="305"/>
    </location>
</feature>
<accession>A0A7C5Q404</accession>
<keyword evidence="1" id="KW-0812">Transmembrane</keyword>
<sequence>MTVRTVRILISSSVACLLLGLYGGLSRMGVLPQLLQHAVQHHGALMVVGFLAALIAAERAIALNNLFMNVASILFSCGGLLLALGFELVTDVLWTGGVLSFVMWTGWMWLNFPKNFSNLFFTFAAVLLLVGVALFIRGLPSAWYGLAWAGFFVAFIVGERMDMMKIVNARPTSYVVAGLSVPTALVGLAFVSKNLIAASFGLLLFSAARHDVALRLFRRTGFSRYLAFGLGTAYAWLAMSIVLWSLSSSLDTILHSVFLGFVATMVFTHAPIILPAILKTKHMYSPYLYVPFFMLQAATAMRIFSAAMLNVGMWSLSGIVTVISVIAFLILGPVKTLLRKTIYTK</sequence>
<protein>
    <recommendedName>
        <fullName evidence="3">NnrS family protein</fullName>
    </recommendedName>
</protein>
<organism evidence="2">
    <name type="scientific">Caldiarchaeum subterraneum</name>
    <dbReference type="NCBI Taxonomy" id="311458"/>
    <lineage>
        <taxon>Archaea</taxon>
        <taxon>Nitrososphaerota</taxon>
        <taxon>Candidatus Caldarchaeales</taxon>
        <taxon>Candidatus Caldarchaeaceae</taxon>
        <taxon>Candidatus Caldarchaeum</taxon>
    </lineage>
</organism>
<gene>
    <name evidence="2" type="ORF">ENM11_03410</name>
</gene>